<accession>A0A023ENS5</accession>
<evidence type="ECO:0000256" key="1">
    <source>
        <dbReference type="ARBA" id="ARBA00005254"/>
    </source>
</evidence>
<dbReference type="Gene3D" id="3.90.226.10">
    <property type="entry name" value="2-enoyl-CoA Hydratase, Chain A, domain 1"/>
    <property type="match status" value="1"/>
</dbReference>
<dbReference type="CDD" id="cd06558">
    <property type="entry name" value="crotonase-like"/>
    <property type="match status" value="1"/>
</dbReference>
<comment type="similarity">
    <text evidence="1">Belongs to the enoyl-CoA hydratase/isomerase family.</text>
</comment>
<sequence>MWPITRIPLRMTVFRHRAGFIRQLCSGTEPSQAATDQSNTTKTDEPSILVEKEGNITMIGLNKPHIRNAIDSEMGRQLTAAIEAFEQDSTASVGILHGLGGSFCSGYDLSELANPDVKPQTVILQRGGVMGPTRRNFKKPMICAITGYCVAGGMELALMCDLRVMEELAVMGFYNRRFGVPLVDGGSVRLPALIGISRAMDLVLTGRGVRAKEALEIGLVNRVVAVGTGLGQAYNLAMSIAKYPQMCLNHDRNSMYYATYQAKSLEDAMEFELLTASEELLKEAVYGAEQFKQGVGKGGKFHDIKKKPLPDWELQEIAHEINEMPKPKSKM</sequence>
<dbReference type="Gene3D" id="1.10.287.2460">
    <property type="match status" value="1"/>
</dbReference>
<reference evidence="2" key="1">
    <citation type="journal article" date="2014" name="PLoS Negl. Trop. Dis.">
        <title>Identification and characterization of seminal fluid proteins in the Asian tiger mosquito, Aedes albopictus.</title>
        <authorList>
            <person name="Boes K.E."/>
            <person name="Ribeiro J.M."/>
            <person name="Wong A."/>
            <person name="Harrington L.C."/>
            <person name="Wolfner M.F."/>
            <person name="Sirot L.K."/>
        </authorList>
    </citation>
    <scope>NUCLEOTIDE SEQUENCE</scope>
    <source>
        <tissue evidence="2">Reproductive organs</tissue>
    </source>
</reference>
<dbReference type="SUPFAM" id="SSF52096">
    <property type="entry name" value="ClpP/crotonase"/>
    <property type="match status" value="1"/>
</dbReference>
<name>A0A023ENS5_AEDAL</name>
<dbReference type="PANTHER" id="PTHR43802">
    <property type="entry name" value="ENOYL-COA HYDRATASE"/>
    <property type="match status" value="1"/>
</dbReference>
<dbReference type="PANTHER" id="PTHR43802:SF1">
    <property type="entry name" value="IP11341P-RELATED"/>
    <property type="match status" value="1"/>
</dbReference>
<dbReference type="EMBL" id="GAPW01002511">
    <property type="protein sequence ID" value="JAC11087.1"/>
    <property type="molecule type" value="mRNA"/>
</dbReference>
<proteinExistence type="evidence at transcript level"/>
<dbReference type="VEuPathDB" id="VectorBase:AALFPA_044683"/>
<dbReference type="Pfam" id="PF00378">
    <property type="entry name" value="ECH_1"/>
    <property type="match status" value="1"/>
</dbReference>
<dbReference type="VEuPathDB" id="VectorBase:AALC636_018617"/>
<organism evidence="2">
    <name type="scientific">Aedes albopictus</name>
    <name type="common">Asian tiger mosquito</name>
    <name type="synonym">Stegomyia albopicta</name>
    <dbReference type="NCBI Taxonomy" id="7160"/>
    <lineage>
        <taxon>Eukaryota</taxon>
        <taxon>Metazoa</taxon>
        <taxon>Ecdysozoa</taxon>
        <taxon>Arthropoda</taxon>
        <taxon>Hexapoda</taxon>
        <taxon>Insecta</taxon>
        <taxon>Pterygota</taxon>
        <taxon>Neoptera</taxon>
        <taxon>Endopterygota</taxon>
        <taxon>Diptera</taxon>
        <taxon>Nematocera</taxon>
        <taxon>Culicoidea</taxon>
        <taxon>Culicidae</taxon>
        <taxon>Culicinae</taxon>
        <taxon>Aedini</taxon>
        <taxon>Aedes</taxon>
        <taxon>Stegomyia</taxon>
    </lineage>
</organism>
<dbReference type="VEuPathDB" id="VectorBase:AALF026454"/>
<dbReference type="AlphaFoldDB" id="A0A023ENS5"/>
<dbReference type="NCBIfam" id="NF006108">
    <property type="entry name" value="PRK08259.1"/>
    <property type="match status" value="1"/>
</dbReference>
<protein>
    <submittedName>
        <fullName evidence="2">Putative enoyl-coa hydratase</fullName>
    </submittedName>
</protein>
<evidence type="ECO:0000313" key="2">
    <source>
        <dbReference type="EMBL" id="JAC11087.1"/>
    </source>
</evidence>
<dbReference type="InterPro" id="IPR001753">
    <property type="entry name" value="Enoyl-CoA_hydra/iso"/>
</dbReference>
<dbReference type="InterPro" id="IPR029045">
    <property type="entry name" value="ClpP/crotonase-like_dom_sf"/>
</dbReference>